<dbReference type="EMBL" id="PDEQ01000001">
    <property type="protein sequence ID" value="PEN14862.1"/>
    <property type="molecule type" value="Genomic_DNA"/>
</dbReference>
<feature type="region of interest" description="Disordered" evidence="1">
    <location>
        <begin position="200"/>
        <end position="253"/>
    </location>
</feature>
<evidence type="ECO:0000313" key="2">
    <source>
        <dbReference type="EMBL" id="PEN14862.1"/>
    </source>
</evidence>
<keyword evidence="3" id="KW-1185">Reference proteome</keyword>
<dbReference type="AlphaFoldDB" id="A0A2A8D1M3"/>
<reference evidence="2 3" key="1">
    <citation type="submission" date="2017-10" db="EMBL/GenBank/DDBJ databases">
        <title>Draft genome of Longibacter Salinarum.</title>
        <authorList>
            <person name="Goh K.M."/>
            <person name="Shamsir M.S."/>
            <person name="Lim S.W."/>
        </authorList>
    </citation>
    <scope>NUCLEOTIDE SEQUENCE [LARGE SCALE GENOMIC DNA]</scope>
    <source>
        <strain evidence="2 3">KCTC 52045</strain>
    </source>
</reference>
<accession>A0A2A8D1M3</accession>
<dbReference type="Pfam" id="PF10025">
    <property type="entry name" value="DUF2267"/>
    <property type="match status" value="1"/>
</dbReference>
<protein>
    <recommendedName>
        <fullName evidence="4">DUF2267 domain-containing protein</fullName>
    </recommendedName>
</protein>
<comment type="caution">
    <text evidence="2">The sequence shown here is derived from an EMBL/GenBank/DDBJ whole genome shotgun (WGS) entry which is preliminary data.</text>
</comment>
<dbReference type="Gene3D" id="1.10.490.110">
    <property type="entry name" value="Uncharacterized conserved protein DUF2267"/>
    <property type="match status" value="1"/>
</dbReference>
<gene>
    <name evidence="2" type="ORF">CRI94_00780</name>
</gene>
<name>A0A2A8D1M3_9BACT</name>
<dbReference type="Proteomes" id="UP000220102">
    <property type="component" value="Unassembled WGS sequence"/>
</dbReference>
<dbReference type="InterPro" id="IPR018727">
    <property type="entry name" value="DUF2267"/>
</dbReference>
<dbReference type="InterPro" id="IPR038282">
    <property type="entry name" value="DUF2267_sf"/>
</dbReference>
<evidence type="ECO:0008006" key="4">
    <source>
        <dbReference type="Google" id="ProtNLM"/>
    </source>
</evidence>
<proteinExistence type="predicted"/>
<dbReference type="OrthoDB" id="1437314at2"/>
<organism evidence="2 3">
    <name type="scientific">Longibacter salinarum</name>
    <dbReference type="NCBI Taxonomy" id="1850348"/>
    <lineage>
        <taxon>Bacteria</taxon>
        <taxon>Pseudomonadati</taxon>
        <taxon>Rhodothermota</taxon>
        <taxon>Rhodothermia</taxon>
        <taxon>Rhodothermales</taxon>
        <taxon>Salisaetaceae</taxon>
        <taxon>Longibacter</taxon>
    </lineage>
</organism>
<evidence type="ECO:0000256" key="1">
    <source>
        <dbReference type="SAM" id="MobiDB-lite"/>
    </source>
</evidence>
<sequence>MLPTVGRRVCRRSNREFVGVAGLLLGYVDPDARSAPARMRDGASNASTDVPIIRKRGAMSATEISAFNRSLDETHVWLNDICDAMNDPRRRMAYHAMRGTLMALRDRLPVDEVFDLSSQLPLLIRGIFFEGYRPQGKPESYDRNVFLERVRSELQTMGGGNAENAAKAVLTVVNKHVSAGEVSDLRAALPESIRTLWPLTDDTPVHEESRSNPATKGEHKKRRQRRAPSTSDKYDAIDEAGFESFPASDPPGW</sequence>
<evidence type="ECO:0000313" key="3">
    <source>
        <dbReference type="Proteomes" id="UP000220102"/>
    </source>
</evidence>